<sequence>MNRTWKIVALTSSLWGALLVVVVMLVAPPVLDWRSDGWTSDHSRGLVHMRGDDMHGDSGNGMWATSEYAYLAEMVPHHLEAIAAAQELRRSERPEVRQLGEDIVASQRAQVRLMEGWLDRWYPDRPARDPGYQPMMRDLSGLDGDALDRAFLTDMVRHHMMAIMSSQHLLLSGDVEHPEVADLAAAIRDEQREEIVLMRRLLTGDQAPGLRICPTR</sequence>
<evidence type="ECO:0000313" key="4">
    <source>
        <dbReference type="Proteomes" id="UP001596524"/>
    </source>
</evidence>
<dbReference type="PANTHER" id="PTHR36933">
    <property type="entry name" value="SLL0788 PROTEIN"/>
    <property type="match status" value="1"/>
</dbReference>
<feature type="domain" description="DUF305" evidence="2">
    <location>
        <begin position="68"/>
        <end position="202"/>
    </location>
</feature>
<feature type="transmembrane region" description="Helical" evidence="1">
    <location>
        <begin position="7"/>
        <end position="27"/>
    </location>
</feature>
<evidence type="ECO:0000256" key="1">
    <source>
        <dbReference type="SAM" id="Phobius"/>
    </source>
</evidence>
<evidence type="ECO:0000259" key="2">
    <source>
        <dbReference type="Pfam" id="PF03713"/>
    </source>
</evidence>
<keyword evidence="1" id="KW-1133">Transmembrane helix</keyword>
<accession>A0ABW2N8K3</accession>
<dbReference type="InterPro" id="IPR012347">
    <property type="entry name" value="Ferritin-like"/>
</dbReference>
<reference evidence="4" key="1">
    <citation type="journal article" date="2019" name="Int. J. Syst. Evol. Microbiol.">
        <title>The Global Catalogue of Microorganisms (GCM) 10K type strain sequencing project: providing services to taxonomists for standard genome sequencing and annotation.</title>
        <authorList>
            <consortium name="The Broad Institute Genomics Platform"/>
            <consortium name="The Broad Institute Genome Sequencing Center for Infectious Disease"/>
            <person name="Wu L."/>
            <person name="Ma J."/>
        </authorList>
    </citation>
    <scope>NUCLEOTIDE SEQUENCE [LARGE SCALE GENOMIC DNA]</scope>
    <source>
        <strain evidence="4">FCH27</strain>
    </source>
</reference>
<dbReference type="RefSeq" id="WP_255889336.1">
    <property type="nucleotide sequence ID" value="NZ_JAFMZM010000002.1"/>
</dbReference>
<keyword evidence="1" id="KW-0472">Membrane</keyword>
<protein>
    <submittedName>
        <fullName evidence="3">DUF305 domain-containing protein</fullName>
    </submittedName>
</protein>
<name>A0ABW2N8K3_9ACTN</name>
<proteinExistence type="predicted"/>
<dbReference type="PANTHER" id="PTHR36933:SF1">
    <property type="entry name" value="SLL0788 PROTEIN"/>
    <property type="match status" value="1"/>
</dbReference>
<dbReference type="Pfam" id="PF03713">
    <property type="entry name" value="DUF305"/>
    <property type="match status" value="1"/>
</dbReference>
<evidence type="ECO:0000313" key="3">
    <source>
        <dbReference type="EMBL" id="MFC7363318.1"/>
    </source>
</evidence>
<dbReference type="InterPro" id="IPR005183">
    <property type="entry name" value="DUF305_CopM-like"/>
</dbReference>
<organism evidence="3 4">
    <name type="scientific">Nocardioides astragali</name>
    <dbReference type="NCBI Taxonomy" id="1776736"/>
    <lineage>
        <taxon>Bacteria</taxon>
        <taxon>Bacillati</taxon>
        <taxon>Actinomycetota</taxon>
        <taxon>Actinomycetes</taxon>
        <taxon>Propionibacteriales</taxon>
        <taxon>Nocardioidaceae</taxon>
        <taxon>Nocardioides</taxon>
    </lineage>
</organism>
<dbReference type="Proteomes" id="UP001596524">
    <property type="component" value="Unassembled WGS sequence"/>
</dbReference>
<dbReference type="EMBL" id="JBHTCH010000030">
    <property type="protein sequence ID" value="MFC7363318.1"/>
    <property type="molecule type" value="Genomic_DNA"/>
</dbReference>
<dbReference type="Gene3D" id="1.20.1260.10">
    <property type="match status" value="1"/>
</dbReference>
<keyword evidence="1" id="KW-0812">Transmembrane</keyword>
<comment type="caution">
    <text evidence="3">The sequence shown here is derived from an EMBL/GenBank/DDBJ whole genome shotgun (WGS) entry which is preliminary data.</text>
</comment>
<keyword evidence="4" id="KW-1185">Reference proteome</keyword>
<gene>
    <name evidence="3" type="ORF">ACFQO6_23810</name>
</gene>